<name>A0AC61KYT7_9EURY</name>
<sequence>MALTKLTPNLMVEDVNRAVEFYQEVLGFEFVMGVIEELQEILTSYQQDRSLDYAMMKCGNVEMMFQVKRSLAEALPLLRGREIGGTFTLYMELDGVSELYARIRDKVAIIKDLHTTFYGMQEFYIEDCNGYILAFAEAAQDSNSEDQAR</sequence>
<evidence type="ECO:0000313" key="1">
    <source>
        <dbReference type="EMBL" id="PXF57324.1"/>
    </source>
</evidence>
<organism evidence="1 2">
    <name type="scientific">Candidatus Methanogaster sp</name>
    <dbReference type="NCBI Taxonomy" id="3386292"/>
    <lineage>
        <taxon>Archaea</taxon>
        <taxon>Methanobacteriati</taxon>
        <taxon>Methanobacteriota</taxon>
        <taxon>Stenosarchaea group</taxon>
        <taxon>Methanomicrobia</taxon>
        <taxon>Methanosarcinales</taxon>
        <taxon>ANME-2 cluster</taxon>
        <taxon>Candidatus Methanogasteraceae</taxon>
        <taxon>Candidatus Methanogaster</taxon>
    </lineage>
</organism>
<dbReference type="EMBL" id="PQXF01000063">
    <property type="protein sequence ID" value="PXF57324.1"/>
    <property type="molecule type" value="Genomic_DNA"/>
</dbReference>
<evidence type="ECO:0000313" key="2">
    <source>
        <dbReference type="Proteomes" id="UP000248329"/>
    </source>
</evidence>
<dbReference type="Proteomes" id="UP000248329">
    <property type="component" value="Unassembled WGS sequence"/>
</dbReference>
<accession>A0AC61KYT7</accession>
<comment type="caution">
    <text evidence="1">The sequence shown here is derived from an EMBL/GenBank/DDBJ whole genome shotgun (WGS) entry which is preliminary data.</text>
</comment>
<protein>
    <submittedName>
        <fullName evidence="1">Uncharacterized protein</fullName>
    </submittedName>
</protein>
<proteinExistence type="predicted"/>
<reference evidence="1" key="1">
    <citation type="submission" date="2018-01" db="EMBL/GenBank/DDBJ databases">
        <authorList>
            <person name="Krukenberg V."/>
        </authorList>
    </citation>
    <scope>NUCLEOTIDE SEQUENCE</scope>
    <source>
        <strain evidence="1">E20ANME2</strain>
    </source>
</reference>
<gene>
    <name evidence="1" type="ORF">C4B59_15440</name>
</gene>